<dbReference type="VEuPathDB" id="TriTrypDB:ADEAN_000139900"/>
<evidence type="ECO:0000313" key="3">
    <source>
        <dbReference type="Proteomes" id="UP000515908"/>
    </source>
</evidence>
<dbReference type="GO" id="GO:0030254">
    <property type="term" value="P:protein secretion by the type III secretion system"/>
    <property type="evidence" value="ECO:0007669"/>
    <property type="project" value="InterPro"/>
</dbReference>
<organism evidence="2 3">
    <name type="scientific">Angomonas deanei</name>
    <dbReference type="NCBI Taxonomy" id="59799"/>
    <lineage>
        <taxon>Eukaryota</taxon>
        <taxon>Discoba</taxon>
        <taxon>Euglenozoa</taxon>
        <taxon>Kinetoplastea</taxon>
        <taxon>Metakinetoplastina</taxon>
        <taxon>Trypanosomatida</taxon>
        <taxon>Trypanosomatidae</taxon>
        <taxon>Strigomonadinae</taxon>
        <taxon>Angomonas</taxon>
    </lineage>
</organism>
<protein>
    <submittedName>
        <fullName evidence="2">Tir chaperone protein (CesT) family, putative</fullName>
    </submittedName>
</protein>
<dbReference type="Proteomes" id="UP000515908">
    <property type="component" value="Chromosome 02"/>
</dbReference>
<dbReference type="EMBL" id="LR877146">
    <property type="protein sequence ID" value="CAD2213955.1"/>
    <property type="molecule type" value="Genomic_DNA"/>
</dbReference>
<dbReference type="Pfam" id="PF05932">
    <property type="entry name" value="CesT"/>
    <property type="match status" value="1"/>
</dbReference>
<reference evidence="2 3" key="1">
    <citation type="submission" date="2020-08" db="EMBL/GenBank/DDBJ databases">
        <authorList>
            <person name="Newling K."/>
            <person name="Davey J."/>
            <person name="Forrester S."/>
        </authorList>
    </citation>
    <scope>NUCLEOTIDE SEQUENCE [LARGE SCALE GENOMIC DNA]</scope>
    <source>
        <strain evidence="3">Crithidia deanei Carvalho (ATCC PRA-265)</strain>
    </source>
</reference>
<name>A0A7G2C367_9TRYP</name>
<dbReference type="SUPFAM" id="SSF69635">
    <property type="entry name" value="Type III secretory system chaperone-like"/>
    <property type="match status" value="1"/>
</dbReference>
<feature type="compositionally biased region" description="Low complexity" evidence="1">
    <location>
        <begin position="149"/>
        <end position="159"/>
    </location>
</feature>
<dbReference type="OrthoDB" id="245436at2759"/>
<dbReference type="CDD" id="cd16364">
    <property type="entry name" value="T3SC_I-like"/>
    <property type="match status" value="1"/>
</dbReference>
<keyword evidence="3" id="KW-1185">Reference proteome</keyword>
<dbReference type="AlphaFoldDB" id="A0A7G2C367"/>
<gene>
    <name evidence="2" type="ORF">ADEAN_000139900</name>
</gene>
<evidence type="ECO:0000313" key="2">
    <source>
        <dbReference type="EMBL" id="CAD2213955.1"/>
    </source>
</evidence>
<dbReference type="Gene3D" id="3.30.1460.10">
    <property type="match status" value="1"/>
</dbReference>
<sequence length="301" mass="33435">MEEKQCFFVESVDGRKFKMVIKGDLGKLSVAKIKRYLKSYGVPDEQTLSHHGRHLTDEMVGSEFDLFNNSVLQLHEPGTTRGTSEPRKAVSAQPQSSRQPTVPPVTGGKAAWGEGSQREDPSSSRRQDTLEQENAELRRRVQQLETQLRQSSSQPRPSSATPADPLENAKQNLALLGKHLGTNLYFDDNLTCVIGADESFTILVTFDPPTERLYVYSTVLTELPTHNTALLQKLQQVCLEGSLLGREVCGGGIGLSLTNQIVVLTTSLPMRVCTELALKDVMPAFVESLTRWRELLQELLE</sequence>
<proteinExistence type="predicted"/>
<accession>A0A7G2C367</accession>
<dbReference type="InterPro" id="IPR010261">
    <property type="entry name" value="Tir_chaperone"/>
</dbReference>
<dbReference type="CDD" id="cd17039">
    <property type="entry name" value="Ubl_ubiquitin_like"/>
    <property type="match status" value="1"/>
</dbReference>
<evidence type="ECO:0000256" key="1">
    <source>
        <dbReference type="SAM" id="MobiDB-lite"/>
    </source>
</evidence>
<feature type="compositionally biased region" description="Basic and acidic residues" evidence="1">
    <location>
        <begin position="116"/>
        <end position="139"/>
    </location>
</feature>
<feature type="region of interest" description="Disordered" evidence="1">
    <location>
        <begin position="75"/>
        <end position="165"/>
    </location>
</feature>